<accession>A0A1G6CAZ2</accession>
<evidence type="ECO:0000313" key="6">
    <source>
        <dbReference type="Proteomes" id="UP000199071"/>
    </source>
</evidence>
<gene>
    <name evidence="5" type="ORF">SAMN02982931_02274</name>
</gene>
<dbReference type="PANTHER" id="PTHR46847:SF1">
    <property type="entry name" value="D-ALLOSE-BINDING PERIPLASMIC PROTEIN-RELATED"/>
    <property type="match status" value="1"/>
</dbReference>
<keyword evidence="6" id="KW-1185">Reference proteome</keyword>
<comment type="subcellular location">
    <subcellularLocation>
        <location evidence="1">Cell envelope</location>
    </subcellularLocation>
</comment>
<name>A0A1G6CAZ2_9HYPH</name>
<dbReference type="GO" id="GO:0030313">
    <property type="term" value="C:cell envelope"/>
    <property type="evidence" value="ECO:0007669"/>
    <property type="project" value="UniProtKB-SubCell"/>
</dbReference>
<dbReference type="SUPFAM" id="SSF53822">
    <property type="entry name" value="Periplasmic binding protein-like I"/>
    <property type="match status" value="1"/>
</dbReference>
<dbReference type="Proteomes" id="UP000199071">
    <property type="component" value="Unassembled WGS sequence"/>
</dbReference>
<dbReference type="OrthoDB" id="6959911at2"/>
<dbReference type="GO" id="GO:0030246">
    <property type="term" value="F:carbohydrate binding"/>
    <property type="evidence" value="ECO:0007669"/>
    <property type="project" value="UniProtKB-ARBA"/>
</dbReference>
<dbReference type="EMBL" id="FMXQ01000004">
    <property type="protein sequence ID" value="SDB30043.1"/>
    <property type="molecule type" value="Genomic_DNA"/>
</dbReference>
<reference evidence="5 6" key="1">
    <citation type="submission" date="2016-10" db="EMBL/GenBank/DDBJ databases">
        <authorList>
            <person name="de Groot N.N."/>
        </authorList>
    </citation>
    <scope>NUCLEOTIDE SEQUENCE [LARGE SCALE GENOMIC DNA]</scope>
    <source>
        <strain evidence="5 6">ATCC 35022</strain>
    </source>
</reference>
<dbReference type="PANTHER" id="PTHR46847">
    <property type="entry name" value="D-ALLOSE-BINDING PERIPLASMIC PROTEIN-RELATED"/>
    <property type="match status" value="1"/>
</dbReference>
<evidence type="ECO:0000256" key="3">
    <source>
        <dbReference type="ARBA" id="ARBA00022729"/>
    </source>
</evidence>
<dbReference type="AlphaFoldDB" id="A0A1G6CAZ2"/>
<protein>
    <submittedName>
        <fullName evidence="5">Monosaccharide ABC transporter substrate-binding protein, CUT2 family (TC 3.A.1.2.-)</fullName>
    </submittedName>
</protein>
<sequence>MAISGLGPHGERAAPPDRIALTREDIAEAREAKFKVAVVLHTLASDWSRQQIAGIAGTLGDCSTVVVDVVDCGFQNENQIAALERLAHQKPDAIISIPVGNTAVADAHRHLARAGVRLILLDNVPTGLLPGTDYAALVSADNFGLGQIGAELLSPYVSESGKVGILAYGVDFFAANERELAFVKWMQKNRRDVALETLRFDSFQNAGIAARRMVEQSPDLAGLFVVWDQPAMAAVAALEAAGVDIPVTTVDLGRDAATNLARGGMVKGIGAQQPYLQGIAIAQATILSLLGRNTPNWIALPGLTVTQANVVESFQTVWRAPAPKEIVTPSMP</sequence>
<dbReference type="STRING" id="665467.SAMN02982931_02274"/>
<dbReference type="Gene3D" id="3.40.50.2300">
    <property type="match status" value="2"/>
</dbReference>
<dbReference type="Pfam" id="PF13407">
    <property type="entry name" value="Peripla_BP_4"/>
    <property type="match status" value="1"/>
</dbReference>
<dbReference type="InterPro" id="IPR028082">
    <property type="entry name" value="Peripla_BP_I"/>
</dbReference>
<keyword evidence="3" id="KW-0732">Signal</keyword>
<dbReference type="InterPro" id="IPR025997">
    <property type="entry name" value="SBP_2_dom"/>
</dbReference>
<evidence type="ECO:0000259" key="4">
    <source>
        <dbReference type="Pfam" id="PF13407"/>
    </source>
</evidence>
<evidence type="ECO:0000313" key="5">
    <source>
        <dbReference type="EMBL" id="SDB30043.1"/>
    </source>
</evidence>
<evidence type="ECO:0000256" key="1">
    <source>
        <dbReference type="ARBA" id="ARBA00004196"/>
    </source>
</evidence>
<dbReference type="RefSeq" id="WP_090876545.1">
    <property type="nucleotide sequence ID" value="NZ_FMXQ01000004.1"/>
</dbReference>
<comment type="similarity">
    <text evidence="2">Belongs to the bacterial solute-binding protein 2 family.</text>
</comment>
<proteinExistence type="inferred from homology"/>
<evidence type="ECO:0000256" key="2">
    <source>
        <dbReference type="ARBA" id="ARBA00007639"/>
    </source>
</evidence>
<organism evidence="5 6">
    <name type="scientific">Bauldia litoralis</name>
    <dbReference type="NCBI Taxonomy" id="665467"/>
    <lineage>
        <taxon>Bacteria</taxon>
        <taxon>Pseudomonadati</taxon>
        <taxon>Pseudomonadota</taxon>
        <taxon>Alphaproteobacteria</taxon>
        <taxon>Hyphomicrobiales</taxon>
        <taxon>Kaistiaceae</taxon>
        <taxon>Bauldia</taxon>
    </lineage>
</organism>
<feature type="domain" description="Periplasmic binding protein" evidence="4">
    <location>
        <begin position="36"/>
        <end position="286"/>
    </location>
</feature>